<reference evidence="1" key="1">
    <citation type="submission" date="2021-08" db="EMBL/GenBank/DDBJ databases">
        <title>WGS assembly of Ceratopteris richardii.</title>
        <authorList>
            <person name="Marchant D.B."/>
            <person name="Chen G."/>
            <person name="Jenkins J."/>
            <person name="Shu S."/>
            <person name="Leebens-Mack J."/>
            <person name="Grimwood J."/>
            <person name="Schmutz J."/>
            <person name="Soltis P."/>
            <person name="Soltis D."/>
            <person name="Chen Z.-H."/>
        </authorList>
    </citation>
    <scope>NUCLEOTIDE SEQUENCE</scope>
    <source>
        <strain evidence="1">Whitten #5841</strain>
        <tissue evidence="1">Leaf</tissue>
    </source>
</reference>
<accession>A0A8T2QM04</accession>
<dbReference type="OrthoDB" id="1910373at2759"/>
<proteinExistence type="predicted"/>
<sequence>MAGRLMCSRASPLLLRRALRSLVTPTSAVLPCPGNITFRFRPDNFGSSSANQMRLISTTISKFPEVADADVLHALRLLIAVKWTEIPDEAKDAVEAALSKQSSDTAGIEQLKNAWRAAEAVETFSGTLVSIRMALDDLTGFSGERVRPLPPLLQDALKSAFSRYKNYLAAFNADEFYLKKKVEVELGSLLVHLKQRCSGLGPEWGEISLVGTTGLSGSFIELRAH</sequence>
<dbReference type="PANTHER" id="PTHR36139:SF1">
    <property type="entry name" value="SUCCINATE DEHYDROGENASE SUBUNIT 5, MITOCHONDRIAL"/>
    <property type="match status" value="1"/>
</dbReference>
<keyword evidence="2" id="KW-1185">Reference proteome</keyword>
<evidence type="ECO:0000313" key="2">
    <source>
        <dbReference type="Proteomes" id="UP000825935"/>
    </source>
</evidence>
<evidence type="ECO:0008006" key="3">
    <source>
        <dbReference type="Google" id="ProtNLM"/>
    </source>
</evidence>
<dbReference type="OMA" id="EIECAFK"/>
<organism evidence="1 2">
    <name type="scientific">Ceratopteris richardii</name>
    <name type="common">Triangle waterfern</name>
    <dbReference type="NCBI Taxonomy" id="49495"/>
    <lineage>
        <taxon>Eukaryota</taxon>
        <taxon>Viridiplantae</taxon>
        <taxon>Streptophyta</taxon>
        <taxon>Embryophyta</taxon>
        <taxon>Tracheophyta</taxon>
        <taxon>Polypodiopsida</taxon>
        <taxon>Polypodiidae</taxon>
        <taxon>Polypodiales</taxon>
        <taxon>Pteridineae</taxon>
        <taxon>Pteridaceae</taxon>
        <taxon>Parkerioideae</taxon>
        <taxon>Ceratopteris</taxon>
    </lineage>
</organism>
<dbReference type="GO" id="GO:0006099">
    <property type="term" value="P:tricarboxylic acid cycle"/>
    <property type="evidence" value="ECO:0007669"/>
    <property type="project" value="InterPro"/>
</dbReference>
<dbReference type="EMBL" id="CM035439">
    <property type="protein sequence ID" value="KAH7284600.1"/>
    <property type="molecule type" value="Genomic_DNA"/>
</dbReference>
<comment type="caution">
    <text evidence="1">The sequence shown here is derived from an EMBL/GenBank/DDBJ whole genome shotgun (WGS) entry which is preliminary data.</text>
</comment>
<dbReference type="GO" id="GO:0045273">
    <property type="term" value="C:respiratory chain complex II (succinate dehydrogenase)"/>
    <property type="evidence" value="ECO:0007669"/>
    <property type="project" value="InterPro"/>
</dbReference>
<name>A0A8T2QM04_CERRI</name>
<dbReference type="PANTHER" id="PTHR36139">
    <property type="entry name" value="SUCCINATE DEHYDROGENASE SUBUNIT 5, MITOCHONDRIAL"/>
    <property type="match status" value="1"/>
</dbReference>
<dbReference type="Pfam" id="PF14290">
    <property type="entry name" value="SDH5_plant"/>
    <property type="match status" value="1"/>
</dbReference>
<gene>
    <name evidence="1" type="ORF">KP509_34G061800</name>
</gene>
<dbReference type="AlphaFoldDB" id="A0A8T2QM04"/>
<dbReference type="InterPro" id="IPR025397">
    <property type="entry name" value="SDH5"/>
</dbReference>
<evidence type="ECO:0000313" key="1">
    <source>
        <dbReference type="EMBL" id="KAH7284600.1"/>
    </source>
</evidence>
<protein>
    <recommendedName>
        <fullName evidence="3">Succinate dehydrogenase subunit 5, mitochondrial</fullName>
    </recommendedName>
</protein>
<dbReference type="Proteomes" id="UP000825935">
    <property type="component" value="Chromosome 34"/>
</dbReference>